<keyword evidence="4" id="KW-0597">Phosphoprotein</keyword>
<name>A0A1I1YU12_THETY</name>
<dbReference type="Pfam" id="PF01740">
    <property type="entry name" value="STAS"/>
    <property type="match status" value="1"/>
</dbReference>
<dbReference type="PROSITE" id="PS50801">
    <property type="entry name" value="STAS"/>
    <property type="match status" value="1"/>
</dbReference>
<dbReference type="CDD" id="cd07043">
    <property type="entry name" value="STAS_anti-anti-sigma_factors"/>
    <property type="match status" value="1"/>
</dbReference>
<proteinExistence type="inferred from homology"/>
<dbReference type="EMBL" id="FNBS01000023">
    <property type="protein sequence ID" value="SDF77607.1"/>
    <property type="molecule type" value="Genomic_DNA"/>
</dbReference>
<dbReference type="InterPro" id="IPR036513">
    <property type="entry name" value="STAS_dom_sf"/>
</dbReference>
<gene>
    <name evidence="7" type="ORF">SAMN04244560_01214</name>
</gene>
<dbReference type="GO" id="GO:0030435">
    <property type="term" value="P:sporulation resulting in formation of a cellular spore"/>
    <property type="evidence" value="ECO:0007669"/>
    <property type="project" value="UniProtKB-KW"/>
</dbReference>
<dbReference type="AlphaFoldDB" id="A0A1I1YU12"/>
<dbReference type="NCBIfam" id="TIGR02886">
    <property type="entry name" value="spore_II_AA"/>
    <property type="match status" value="1"/>
</dbReference>
<dbReference type="PANTHER" id="PTHR33495:SF2">
    <property type="entry name" value="ANTI-SIGMA FACTOR ANTAGONIST TM_1081-RELATED"/>
    <property type="match status" value="1"/>
</dbReference>
<dbReference type="SUPFAM" id="SSF52091">
    <property type="entry name" value="SpoIIaa-like"/>
    <property type="match status" value="1"/>
</dbReference>
<evidence type="ECO:0000256" key="1">
    <source>
        <dbReference type="ARBA" id="ARBA00001976"/>
    </source>
</evidence>
<dbReference type="Proteomes" id="UP000183404">
    <property type="component" value="Unassembled WGS sequence"/>
</dbReference>
<sequence>MRVKFAKKGDALIVKIEGELDHHVAESIKSVIDDEYEKKSCKNLIFDFKNVNFMDSSGIGVIIGRYKKIKENNGKVAIVNANNQLHKIIEVSGLLRIIKCYNDIEEALKEI</sequence>
<evidence type="ECO:0000256" key="3">
    <source>
        <dbReference type="ARBA" id="ARBA00020784"/>
    </source>
</evidence>
<dbReference type="PANTHER" id="PTHR33495">
    <property type="entry name" value="ANTI-SIGMA FACTOR ANTAGONIST TM_1081-RELATED-RELATED"/>
    <property type="match status" value="1"/>
</dbReference>
<dbReference type="InterPro" id="IPR003658">
    <property type="entry name" value="Anti-sigma_ant"/>
</dbReference>
<evidence type="ECO:0000256" key="2">
    <source>
        <dbReference type="ARBA" id="ARBA00009013"/>
    </source>
</evidence>
<evidence type="ECO:0000256" key="6">
    <source>
        <dbReference type="RuleBase" id="RU003749"/>
    </source>
</evidence>
<dbReference type="InterPro" id="IPR002645">
    <property type="entry name" value="STAS_dom"/>
</dbReference>
<reference evidence="7 8" key="1">
    <citation type="submission" date="2016-10" db="EMBL/GenBank/DDBJ databases">
        <authorList>
            <person name="de Groot N.N."/>
        </authorList>
    </citation>
    <scope>NUCLEOTIDE SEQUENCE [LARGE SCALE GENOMIC DNA]</scope>
    <source>
        <strain evidence="7 8">DSM 569</strain>
    </source>
</reference>
<comment type="function">
    <text evidence="1">In the phosphorylated form it could act as an anti-anti-sigma factor that counteracts SpoIIAB and thus releases sigma f from inhibition.</text>
</comment>
<keyword evidence="5" id="KW-0749">Sporulation</keyword>
<protein>
    <recommendedName>
        <fullName evidence="3 6">Anti-sigma F factor antagonist</fullName>
    </recommendedName>
    <alternativeName>
        <fullName evidence="6">Stage II sporulation protein</fullName>
    </alternativeName>
</protein>
<dbReference type="NCBIfam" id="TIGR00377">
    <property type="entry name" value="ant_ant_sig"/>
    <property type="match status" value="1"/>
</dbReference>
<evidence type="ECO:0000313" key="8">
    <source>
        <dbReference type="Proteomes" id="UP000183404"/>
    </source>
</evidence>
<evidence type="ECO:0000313" key="7">
    <source>
        <dbReference type="EMBL" id="SDF77607.1"/>
    </source>
</evidence>
<accession>A0A1I1YU12</accession>
<evidence type="ECO:0000256" key="5">
    <source>
        <dbReference type="ARBA" id="ARBA00022969"/>
    </source>
</evidence>
<dbReference type="RefSeq" id="WP_004396318.1">
    <property type="nucleotide sequence ID" value="NZ_FNBS01000023.1"/>
</dbReference>
<dbReference type="InterPro" id="IPR014237">
    <property type="entry name" value="Anti-sigma_F_ant"/>
</dbReference>
<evidence type="ECO:0000256" key="4">
    <source>
        <dbReference type="ARBA" id="ARBA00022553"/>
    </source>
</evidence>
<dbReference type="GO" id="GO:0043856">
    <property type="term" value="F:anti-sigma factor antagonist activity"/>
    <property type="evidence" value="ECO:0007669"/>
    <property type="project" value="InterPro"/>
</dbReference>
<organism evidence="7 8">
    <name type="scientific">Thermoanaerobacter thermohydrosulfuricus</name>
    <name type="common">Clostridium thermohydrosulfuricum</name>
    <dbReference type="NCBI Taxonomy" id="1516"/>
    <lineage>
        <taxon>Bacteria</taxon>
        <taxon>Bacillati</taxon>
        <taxon>Bacillota</taxon>
        <taxon>Clostridia</taxon>
        <taxon>Thermoanaerobacterales</taxon>
        <taxon>Thermoanaerobacteraceae</taxon>
        <taxon>Thermoanaerobacter</taxon>
    </lineage>
</organism>
<dbReference type="GO" id="GO:0045152">
    <property type="term" value="F:antisigma factor binding"/>
    <property type="evidence" value="ECO:0007669"/>
    <property type="project" value="InterPro"/>
</dbReference>
<dbReference type="Gene3D" id="3.30.750.24">
    <property type="entry name" value="STAS domain"/>
    <property type="match status" value="1"/>
</dbReference>
<comment type="similarity">
    <text evidence="2 6">Belongs to the anti-sigma-factor antagonist family.</text>
</comment>